<feature type="region of interest" description="Disordered" evidence="1">
    <location>
        <begin position="55"/>
        <end position="74"/>
    </location>
</feature>
<proteinExistence type="predicted"/>
<evidence type="ECO:0000313" key="3">
    <source>
        <dbReference type="Proteomes" id="UP001501509"/>
    </source>
</evidence>
<reference evidence="3" key="1">
    <citation type="journal article" date="2019" name="Int. J. Syst. Evol. Microbiol.">
        <title>The Global Catalogue of Microorganisms (GCM) 10K type strain sequencing project: providing services to taxonomists for standard genome sequencing and annotation.</title>
        <authorList>
            <consortium name="The Broad Institute Genomics Platform"/>
            <consortium name="The Broad Institute Genome Sequencing Center for Infectious Disease"/>
            <person name="Wu L."/>
            <person name="Ma J."/>
        </authorList>
    </citation>
    <scope>NUCLEOTIDE SEQUENCE [LARGE SCALE GENOMIC DNA]</scope>
    <source>
        <strain evidence="3">JCM 6833</strain>
    </source>
</reference>
<accession>A0ABP6CUH0</accession>
<dbReference type="EMBL" id="BAAATD010000013">
    <property type="protein sequence ID" value="GAA2626851.1"/>
    <property type="molecule type" value="Genomic_DNA"/>
</dbReference>
<gene>
    <name evidence="2" type="ORF">GCM10010411_74830</name>
</gene>
<dbReference type="Proteomes" id="UP001501509">
    <property type="component" value="Unassembled WGS sequence"/>
</dbReference>
<comment type="caution">
    <text evidence="2">The sequence shown here is derived from an EMBL/GenBank/DDBJ whole genome shotgun (WGS) entry which is preliminary data.</text>
</comment>
<evidence type="ECO:0000256" key="1">
    <source>
        <dbReference type="SAM" id="MobiDB-lite"/>
    </source>
</evidence>
<evidence type="ECO:0008006" key="4">
    <source>
        <dbReference type="Google" id="ProtNLM"/>
    </source>
</evidence>
<evidence type="ECO:0000313" key="2">
    <source>
        <dbReference type="EMBL" id="GAA2626851.1"/>
    </source>
</evidence>
<name>A0ABP6CUH0_9ACTN</name>
<protein>
    <recommendedName>
        <fullName evidence="4">Transposase</fullName>
    </recommendedName>
</protein>
<keyword evidence="3" id="KW-1185">Reference proteome</keyword>
<organism evidence="2 3">
    <name type="scientific">Actinomadura fulvescens</name>
    <dbReference type="NCBI Taxonomy" id="46160"/>
    <lineage>
        <taxon>Bacteria</taxon>
        <taxon>Bacillati</taxon>
        <taxon>Actinomycetota</taxon>
        <taxon>Actinomycetes</taxon>
        <taxon>Streptosporangiales</taxon>
        <taxon>Thermomonosporaceae</taxon>
        <taxon>Actinomadura</taxon>
    </lineage>
</organism>
<sequence length="74" mass="7504">MIGCQTATPSAATVGDRTVHGDIVGAVPAESGPGRHRRDRTALTSAAIAMVIQQRGADHGRTVSRAAGERGTAP</sequence>